<dbReference type="EMBL" id="BKBA01000003">
    <property type="protein sequence ID" value="GEQ12556.1"/>
    <property type="molecule type" value="Genomic_DNA"/>
</dbReference>
<feature type="transmembrane region" description="Helical" evidence="2">
    <location>
        <begin position="66"/>
        <end position="92"/>
    </location>
</feature>
<organism evidence="3 4">
    <name type="scientific">Knoellia locipacati</name>
    <dbReference type="NCBI Taxonomy" id="882824"/>
    <lineage>
        <taxon>Bacteria</taxon>
        <taxon>Bacillati</taxon>
        <taxon>Actinomycetota</taxon>
        <taxon>Actinomycetes</taxon>
        <taxon>Micrococcales</taxon>
        <taxon>Intrasporangiaceae</taxon>
        <taxon>Knoellia</taxon>
    </lineage>
</organism>
<evidence type="ECO:0000313" key="3">
    <source>
        <dbReference type="EMBL" id="GEQ12556.1"/>
    </source>
</evidence>
<feature type="compositionally biased region" description="Pro residues" evidence="1">
    <location>
        <begin position="19"/>
        <end position="33"/>
    </location>
</feature>
<keyword evidence="2" id="KW-1133">Transmembrane helix</keyword>
<keyword evidence="4" id="KW-1185">Reference proteome</keyword>
<reference evidence="3 4" key="1">
    <citation type="submission" date="2019-07" db="EMBL/GenBank/DDBJ databases">
        <title>Whole genome shotgun sequence of Knoellia locipacati NBRC 109775.</title>
        <authorList>
            <person name="Hosoyama A."/>
            <person name="Uohara A."/>
            <person name="Ohji S."/>
            <person name="Ichikawa N."/>
        </authorList>
    </citation>
    <scope>NUCLEOTIDE SEQUENCE [LARGE SCALE GENOMIC DNA]</scope>
    <source>
        <strain evidence="3 4">NBRC 109775</strain>
    </source>
</reference>
<evidence type="ECO:0008006" key="5">
    <source>
        <dbReference type="Google" id="ProtNLM"/>
    </source>
</evidence>
<dbReference type="OrthoDB" id="4843799at2"/>
<dbReference type="AlphaFoldDB" id="A0A512SX80"/>
<name>A0A512SX80_9MICO</name>
<feature type="region of interest" description="Disordered" evidence="1">
    <location>
        <begin position="1"/>
        <end position="39"/>
    </location>
</feature>
<comment type="caution">
    <text evidence="3">The sequence shown here is derived from an EMBL/GenBank/DDBJ whole genome shotgun (WGS) entry which is preliminary data.</text>
</comment>
<gene>
    <name evidence="3" type="ORF">KLO01_06030</name>
</gene>
<feature type="compositionally biased region" description="Pro residues" evidence="1">
    <location>
        <begin position="1"/>
        <end position="10"/>
    </location>
</feature>
<evidence type="ECO:0000313" key="4">
    <source>
        <dbReference type="Proteomes" id="UP000321793"/>
    </source>
</evidence>
<evidence type="ECO:0000256" key="1">
    <source>
        <dbReference type="SAM" id="MobiDB-lite"/>
    </source>
</evidence>
<proteinExistence type="predicted"/>
<protein>
    <recommendedName>
        <fullName evidence="5">DUF4333 domain-containing protein</fullName>
    </recommendedName>
</protein>
<evidence type="ECO:0000256" key="2">
    <source>
        <dbReference type="SAM" id="Phobius"/>
    </source>
</evidence>
<dbReference type="Proteomes" id="UP000321793">
    <property type="component" value="Unassembled WGS sequence"/>
</dbReference>
<accession>A0A512SX80</accession>
<keyword evidence="2" id="KW-0812">Transmembrane</keyword>
<dbReference type="RefSeq" id="WP_147062059.1">
    <property type="nucleotide sequence ID" value="NZ_BAABDN010000001.1"/>
</dbReference>
<keyword evidence="2" id="KW-0472">Membrane</keyword>
<sequence>MSQQYPPPTGPFHGAYPGTPGPGAPVPGHPGPQSPYAGPHAAAYAGPPAYLGMPAPAPQPNGLNPWVAGLIGAGVGAVLTVIAMTVLPMLLFGFAFGAMGGEDGFLGGPPSGRVAVQPDGTVSGEALAAALEDGDGDFLYEDVTCPATPKVATDETTICEGNDGFTDMRIVVVFDGSNGRFSTADLW</sequence>